<dbReference type="Pfam" id="PF00588">
    <property type="entry name" value="SpoU_methylase"/>
    <property type="match status" value="1"/>
</dbReference>
<keyword evidence="3" id="KW-0808">Transferase</keyword>
<evidence type="ECO:0000313" key="6">
    <source>
        <dbReference type="EMBL" id="HIU99976.1"/>
    </source>
</evidence>
<dbReference type="SUPFAM" id="SSF75217">
    <property type="entry name" value="alpha/beta knot"/>
    <property type="match status" value="1"/>
</dbReference>
<accession>A0A9D1NCA1</accession>
<dbReference type="GO" id="GO:0008173">
    <property type="term" value="F:RNA methyltransferase activity"/>
    <property type="evidence" value="ECO:0007669"/>
    <property type="project" value="InterPro"/>
</dbReference>
<proteinExistence type="inferred from homology"/>
<dbReference type="GO" id="GO:0006396">
    <property type="term" value="P:RNA processing"/>
    <property type="evidence" value="ECO:0007669"/>
    <property type="project" value="InterPro"/>
</dbReference>
<dbReference type="InterPro" id="IPR051259">
    <property type="entry name" value="rRNA_Methyltransferase"/>
</dbReference>
<dbReference type="AlphaFoldDB" id="A0A9D1NCA1"/>
<evidence type="ECO:0000256" key="3">
    <source>
        <dbReference type="ARBA" id="ARBA00022679"/>
    </source>
</evidence>
<dbReference type="InterPro" id="IPR029028">
    <property type="entry name" value="Alpha/beta_knot_MTases"/>
</dbReference>
<dbReference type="GO" id="GO:0032259">
    <property type="term" value="P:methylation"/>
    <property type="evidence" value="ECO:0007669"/>
    <property type="project" value="UniProtKB-KW"/>
</dbReference>
<dbReference type="Proteomes" id="UP000886891">
    <property type="component" value="Unassembled WGS sequence"/>
</dbReference>
<evidence type="ECO:0000259" key="5">
    <source>
        <dbReference type="Pfam" id="PF22435"/>
    </source>
</evidence>
<dbReference type="GO" id="GO:0003723">
    <property type="term" value="F:RNA binding"/>
    <property type="evidence" value="ECO:0007669"/>
    <property type="project" value="InterPro"/>
</dbReference>
<dbReference type="Gene3D" id="3.30.1330.30">
    <property type="match status" value="1"/>
</dbReference>
<comment type="caution">
    <text evidence="6">The sequence shown here is derived from an EMBL/GenBank/DDBJ whole genome shotgun (WGS) entry which is preliminary data.</text>
</comment>
<dbReference type="CDD" id="cd18095">
    <property type="entry name" value="SpoU-like_rRNA-MTase"/>
    <property type="match status" value="1"/>
</dbReference>
<dbReference type="InterPro" id="IPR029026">
    <property type="entry name" value="tRNA_m1G_MTases_N"/>
</dbReference>
<protein>
    <submittedName>
        <fullName evidence="6">RNA methyltransferase</fullName>
    </submittedName>
</protein>
<dbReference type="PANTHER" id="PTHR43191:SF2">
    <property type="entry name" value="RRNA METHYLTRANSFERASE 3, MITOCHONDRIAL"/>
    <property type="match status" value="1"/>
</dbReference>
<feature type="domain" description="MRM3-like substrate binding" evidence="5">
    <location>
        <begin position="9"/>
        <end position="93"/>
    </location>
</feature>
<gene>
    <name evidence="6" type="ORF">IAB14_02540</name>
</gene>
<name>A0A9D1NCA1_9FIRM</name>
<dbReference type="SUPFAM" id="SSF55315">
    <property type="entry name" value="L30e-like"/>
    <property type="match status" value="1"/>
</dbReference>
<dbReference type="Pfam" id="PF22435">
    <property type="entry name" value="MRM3-like_sub_bind"/>
    <property type="match status" value="1"/>
</dbReference>
<dbReference type="InterPro" id="IPR053888">
    <property type="entry name" value="MRM3-like_sub_bind"/>
</dbReference>
<dbReference type="InterPro" id="IPR029064">
    <property type="entry name" value="Ribosomal_eL30-like_sf"/>
</dbReference>
<organism evidence="6 7">
    <name type="scientific">Candidatus Stercoripulliclostridium merdipullorum</name>
    <dbReference type="NCBI Taxonomy" id="2840952"/>
    <lineage>
        <taxon>Bacteria</taxon>
        <taxon>Bacillati</taxon>
        <taxon>Bacillota</taxon>
        <taxon>Clostridia</taxon>
        <taxon>Eubacteriales</taxon>
        <taxon>Candidatus Stercoripulliclostridium</taxon>
    </lineage>
</organism>
<evidence type="ECO:0000313" key="7">
    <source>
        <dbReference type="Proteomes" id="UP000886891"/>
    </source>
</evidence>
<dbReference type="PANTHER" id="PTHR43191">
    <property type="entry name" value="RRNA METHYLTRANSFERASE 3"/>
    <property type="match status" value="1"/>
</dbReference>
<reference evidence="6" key="2">
    <citation type="journal article" date="2021" name="PeerJ">
        <title>Extensive microbial diversity within the chicken gut microbiome revealed by metagenomics and culture.</title>
        <authorList>
            <person name="Gilroy R."/>
            <person name="Ravi A."/>
            <person name="Getino M."/>
            <person name="Pursley I."/>
            <person name="Horton D.L."/>
            <person name="Alikhan N.F."/>
            <person name="Baker D."/>
            <person name="Gharbi K."/>
            <person name="Hall N."/>
            <person name="Watson M."/>
            <person name="Adriaenssens E.M."/>
            <person name="Foster-Nyarko E."/>
            <person name="Jarju S."/>
            <person name="Secka A."/>
            <person name="Antonio M."/>
            <person name="Oren A."/>
            <person name="Chaudhuri R.R."/>
            <person name="La Ragione R."/>
            <person name="Hildebrand F."/>
            <person name="Pallen M.J."/>
        </authorList>
    </citation>
    <scope>NUCLEOTIDE SEQUENCE</scope>
    <source>
        <strain evidence="6">23406</strain>
    </source>
</reference>
<evidence type="ECO:0000259" key="4">
    <source>
        <dbReference type="Pfam" id="PF00588"/>
    </source>
</evidence>
<dbReference type="Gene3D" id="3.40.1280.10">
    <property type="match status" value="1"/>
</dbReference>
<evidence type="ECO:0000256" key="1">
    <source>
        <dbReference type="ARBA" id="ARBA00007228"/>
    </source>
</evidence>
<sequence length="257" mass="27055">MKTIVSAQNEQLKKVAALRDKKFRDRSGLMLVEGENIVKELPEDCDVREVYIKASEAERYGYLPARFGKEGVLVDDRVFSKISDTVSPAGVIAVVGIPSARPVGAPVVLLADGIRDAGNLGTMIRSAKAMGVGDVIVADGVDPFCPKTVRSSLGAVLGVNVVVIEDYAALDGLIDGYRVLALDMGGTSVYGYCPEGPIVIAVGNEAHGLSQVVRRRADAVLAIPMRGAMESLNAAVSASIAMSVLTENVAKATNRLN</sequence>
<reference evidence="6" key="1">
    <citation type="submission" date="2020-10" db="EMBL/GenBank/DDBJ databases">
        <authorList>
            <person name="Gilroy R."/>
        </authorList>
    </citation>
    <scope>NUCLEOTIDE SEQUENCE</scope>
    <source>
        <strain evidence="6">23406</strain>
    </source>
</reference>
<evidence type="ECO:0000256" key="2">
    <source>
        <dbReference type="ARBA" id="ARBA00022603"/>
    </source>
</evidence>
<keyword evidence="2 6" id="KW-0489">Methyltransferase</keyword>
<dbReference type="EMBL" id="DVOH01000017">
    <property type="protein sequence ID" value="HIU99976.1"/>
    <property type="molecule type" value="Genomic_DNA"/>
</dbReference>
<dbReference type="InterPro" id="IPR001537">
    <property type="entry name" value="SpoU_MeTrfase"/>
</dbReference>
<comment type="similarity">
    <text evidence="1">Belongs to the class IV-like SAM-binding methyltransferase superfamily. RNA methyltransferase TrmH family.</text>
</comment>
<feature type="domain" description="tRNA/rRNA methyltransferase SpoU type" evidence="4">
    <location>
        <begin position="107"/>
        <end position="242"/>
    </location>
</feature>